<dbReference type="SFLD" id="SFLDS00005">
    <property type="entry name" value="Isoprenoid_Synthase_Type_I"/>
    <property type="match status" value="1"/>
</dbReference>
<keyword evidence="1" id="KW-0479">Metal-binding</keyword>
<proteinExistence type="inferred from homology"/>
<sequence>MDTVFTSYLEKIEEALHSYLPEHTNPSWQKQSFSELSSCVSEAHLENLIKPCRSLMDLGGKRWRPLLMVLCAELSAECGKKTELTDGGIFALTPLVEFVHTASLIHDDIEDSAEVRRGKPSAYIQYGLDTALNAGSWLYFEAAVCIDSLSCPDAFKNSLYSLYAQELRRLHLGQAMDIYWHRNPELVPSLEEYAQMVHCKTGTLASLAVQTGIIGGGGTREEASRAGSIAACVGEGFQILDDVQNLTTGNPGKKRGDDIVEGKKSLPVLLHIAENPGDKACIAECFRKAGKEGIESPAVEECIALLNSRGSIKKAAEKGKACITENAEKLASVFGNSGAEKSAVLIKKLFADMIPQ</sequence>
<name>A0A1T4KHM0_TREPO</name>
<evidence type="ECO:0000256" key="2">
    <source>
        <dbReference type="ARBA" id="ARBA00022842"/>
    </source>
</evidence>
<dbReference type="SUPFAM" id="SSF48576">
    <property type="entry name" value="Terpenoid synthases"/>
    <property type="match status" value="1"/>
</dbReference>
<reference evidence="4 5" key="1">
    <citation type="submission" date="2017-02" db="EMBL/GenBank/DDBJ databases">
        <authorList>
            <person name="Peterson S.W."/>
        </authorList>
    </citation>
    <scope>NUCLEOTIDE SEQUENCE [LARGE SCALE GENOMIC DNA]</scope>
    <source>
        <strain evidence="4 5">ATCC BAA-908</strain>
    </source>
</reference>
<evidence type="ECO:0000313" key="4">
    <source>
        <dbReference type="EMBL" id="SJZ41894.1"/>
    </source>
</evidence>
<dbReference type="RefSeq" id="WP_078933087.1">
    <property type="nucleotide sequence ID" value="NZ_FUWG01000008.1"/>
</dbReference>
<dbReference type="Pfam" id="PF00348">
    <property type="entry name" value="polyprenyl_synt"/>
    <property type="match status" value="1"/>
</dbReference>
<dbReference type="InterPro" id="IPR000092">
    <property type="entry name" value="Polyprenyl_synt"/>
</dbReference>
<dbReference type="PROSITE" id="PS00444">
    <property type="entry name" value="POLYPRENYL_SYNTHASE_2"/>
    <property type="match status" value="1"/>
</dbReference>
<comment type="similarity">
    <text evidence="3">Belongs to the FPP/GGPP synthase family.</text>
</comment>
<dbReference type="GO" id="GO:0046872">
    <property type="term" value="F:metal ion binding"/>
    <property type="evidence" value="ECO:0007669"/>
    <property type="project" value="UniProtKB-KW"/>
</dbReference>
<dbReference type="PANTHER" id="PTHR12001:SF44">
    <property type="entry name" value="GERANYLGERANYL PYROPHOSPHATE SYNTHASE"/>
    <property type="match status" value="1"/>
</dbReference>
<evidence type="ECO:0000256" key="3">
    <source>
        <dbReference type="RuleBase" id="RU004466"/>
    </source>
</evidence>
<dbReference type="CDD" id="cd00685">
    <property type="entry name" value="Trans_IPPS_HT"/>
    <property type="match status" value="1"/>
</dbReference>
<dbReference type="AlphaFoldDB" id="A0A1T4KHM0"/>
<protein>
    <submittedName>
        <fullName evidence="4">Octaprenyl-diphosphate synthase</fullName>
    </submittedName>
</protein>
<keyword evidence="3" id="KW-0808">Transferase</keyword>
<dbReference type="GeneID" id="78316472"/>
<dbReference type="EMBL" id="FUWG01000008">
    <property type="protein sequence ID" value="SJZ41894.1"/>
    <property type="molecule type" value="Genomic_DNA"/>
</dbReference>
<dbReference type="PANTHER" id="PTHR12001">
    <property type="entry name" value="GERANYLGERANYL PYROPHOSPHATE SYNTHASE"/>
    <property type="match status" value="1"/>
</dbReference>
<dbReference type="GO" id="GO:0008299">
    <property type="term" value="P:isoprenoid biosynthetic process"/>
    <property type="evidence" value="ECO:0007669"/>
    <property type="project" value="InterPro"/>
</dbReference>
<dbReference type="InterPro" id="IPR008949">
    <property type="entry name" value="Isoprenoid_synthase_dom_sf"/>
</dbReference>
<dbReference type="GO" id="GO:0004659">
    <property type="term" value="F:prenyltransferase activity"/>
    <property type="evidence" value="ECO:0007669"/>
    <property type="project" value="InterPro"/>
</dbReference>
<dbReference type="Proteomes" id="UP000190423">
    <property type="component" value="Unassembled WGS sequence"/>
</dbReference>
<keyword evidence="5" id="KW-1185">Reference proteome</keyword>
<evidence type="ECO:0000313" key="5">
    <source>
        <dbReference type="Proteomes" id="UP000190423"/>
    </source>
</evidence>
<organism evidence="4 5">
    <name type="scientific">Treponema porcinum</name>
    <dbReference type="NCBI Taxonomy" id="261392"/>
    <lineage>
        <taxon>Bacteria</taxon>
        <taxon>Pseudomonadati</taxon>
        <taxon>Spirochaetota</taxon>
        <taxon>Spirochaetia</taxon>
        <taxon>Spirochaetales</taxon>
        <taxon>Treponemataceae</taxon>
        <taxon>Treponema</taxon>
    </lineage>
</organism>
<dbReference type="InterPro" id="IPR033749">
    <property type="entry name" value="Polyprenyl_synt_CS"/>
</dbReference>
<dbReference type="Gene3D" id="1.10.600.10">
    <property type="entry name" value="Farnesyl Diphosphate Synthase"/>
    <property type="match status" value="1"/>
</dbReference>
<dbReference type="PROSITE" id="PS00723">
    <property type="entry name" value="POLYPRENYL_SYNTHASE_1"/>
    <property type="match status" value="1"/>
</dbReference>
<dbReference type="OrthoDB" id="9805316at2"/>
<evidence type="ECO:0000256" key="1">
    <source>
        <dbReference type="ARBA" id="ARBA00022723"/>
    </source>
</evidence>
<accession>A0A1T4KHM0</accession>
<dbReference type="STRING" id="261392.SAMN02745149_01173"/>
<keyword evidence="2" id="KW-0460">Magnesium</keyword>
<gene>
    <name evidence="4" type="ORF">SAMN02745149_01173</name>
</gene>